<dbReference type="Gene3D" id="1.10.287.950">
    <property type="entry name" value="Methyl-accepting chemotaxis protein"/>
    <property type="match status" value="1"/>
</dbReference>
<dbReference type="InterPro" id="IPR000727">
    <property type="entry name" value="T_SNARE_dom"/>
</dbReference>
<reference evidence="11 12" key="1">
    <citation type="submission" date="2023-07" db="EMBL/GenBank/DDBJ databases">
        <title>Genomic Encyclopedia of Type Strains, Phase IV (KMG-IV): sequencing the most valuable type-strain genomes for metagenomic binning, comparative biology and taxonomic classification.</title>
        <authorList>
            <person name="Goeker M."/>
        </authorList>
    </citation>
    <scope>NUCLEOTIDE SEQUENCE [LARGE SCALE GENOMIC DNA]</scope>
    <source>
        <strain evidence="11 12">DSM 5896</strain>
    </source>
</reference>
<feature type="domain" description="T-SNARE coiled-coil homology" evidence="9">
    <location>
        <begin position="569"/>
        <end position="631"/>
    </location>
</feature>
<dbReference type="SUPFAM" id="SSF58104">
    <property type="entry name" value="Methyl-accepting chemotaxis protein (MCP) signaling domain"/>
    <property type="match status" value="1"/>
</dbReference>
<evidence type="ECO:0000259" key="10">
    <source>
        <dbReference type="PROSITE" id="PS50885"/>
    </source>
</evidence>
<evidence type="ECO:0000259" key="8">
    <source>
        <dbReference type="PROSITE" id="PS50111"/>
    </source>
</evidence>
<dbReference type="Pfam" id="PF00672">
    <property type="entry name" value="HAMP"/>
    <property type="match status" value="1"/>
</dbReference>
<dbReference type="PANTHER" id="PTHR32089">
    <property type="entry name" value="METHYL-ACCEPTING CHEMOTAXIS PROTEIN MCPB"/>
    <property type="match status" value="1"/>
</dbReference>
<keyword evidence="3 5" id="KW-0807">Transducer</keyword>
<dbReference type="PANTHER" id="PTHR32089:SF112">
    <property type="entry name" value="LYSOZYME-LIKE PROTEIN-RELATED"/>
    <property type="match status" value="1"/>
</dbReference>
<evidence type="ECO:0000256" key="1">
    <source>
        <dbReference type="ARBA" id="ARBA00004429"/>
    </source>
</evidence>
<evidence type="ECO:0000256" key="3">
    <source>
        <dbReference type="ARBA" id="ARBA00023224"/>
    </source>
</evidence>
<proteinExistence type="inferred from homology"/>
<feature type="domain" description="Methyl-accepting transducer" evidence="8">
    <location>
        <begin position="417"/>
        <end position="653"/>
    </location>
</feature>
<dbReference type="Proteomes" id="UP001237448">
    <property type="component" value="Unassembled WGS sequence"/>
</dbReference>
<dbReference type="RefSeq" id="WP_307428863.1">
    <property type="nucleotide sequence ID" value="NZ_JAUSVK010000001.1"/>
</dbReference>
<feature type="domain" description="HAMP" evidence="10">
    <location>
        <begin position="323"/>
        <end position="376"/>
    </location>
</feature>
<evidence type="ECO:0000313" key="12">
    <source>
        <dbReference type="Proteomes" id="UP001237448"/>
    </source>
</evidence>
<organism evidence="11 12">
    <name type="scientific">Labrys monachus</name>
    <dbReference type="NCBI Taxonomy" id="217067"/>
    <lineage>
        <taxon>Bacteria</taxon>
        <taxon>Pseudomonadati</taxon>
        <taxon>Pseudomonadota</taxon>
        <taxon>Alphaproteobacteria</taxon>
        <taxon>Hyphomicrobiales</taxon>
        <taxon>Xanthobacteraceae</taxon>
        <taxon>Labrys</taxon>
    </lineage>
</organism>
<keyword evidence="12" id="KW-1185">Reference proteome</keyword>
<comment type="subcellular location">
    <subcellularLocation>
        <location evidence="1">Cell inner membrane</location>
        <topology evidence="1">Multi-pass membrane protein</topology>
    </subcellularLocation>
</comment>
<feature type="region of interest" description="Disordered" evidence="6">
    <location>
        <begin position="428"/>
        <end position="447"/>
    </location>
</feature>
<comment type="caution">
    <text evidence="11">The sequence shown here is derived from an EMBL/GenBank/DDBJ whole genome shotgun (WGS) entry which is preliminary data.</text>
</comment>
<dbReference type="InterPro" id="IPR003660">
    <property type="entry name" value="HAMP_dom"/>
</dbReference>
<evidence type="ECO:0000256" key="4">
    <source>
        <dbReference type="ARBA" id="ARBA00029447"/>
    </source>
</evidence>
<dbReference type="PROSITE" id="PS50885">
    <property type="entry name" value="HAMP"/>
    <property type="match status" value="1"/>
</dbReference>
<dbReference type="Pfam" id="PF08376">
    <property type="entry name" value="NIT"/>
    <property type="match status" value="1"/>
</dbReference>
<evidence type="ECO:0000313" key="11">
    <source>
        <dbReference type="EMBL" id="MDQ0393476.1"/>
    </source>
</evidence>
<evidence type="ECO:0000256" key="6">
    <source>
        <dbReference type="SAM" id="MobiDB-lite"/>
    </source>
</evidence>
<keyword evidence="7" id="KW-0812">Transmembrane</keyword>
<feature type="compositionally biased region" description="Polar residues" evidence="6">
    <location>
        <begin position="428"/>
        <end position="441"/>
    </location>
</feature>
<dbReference type="PROSITE" id="PS50192">
    <property type="entry name" value="T_SNARE"/>
    <property type="match status" value="1"/>
</dbReference>
<feature type="transmembrane region" description="Helical" evidence="7">
    <location>
        <begin position="300"/>
        <end position="321"/>
    </location>
</feature>
<dbReference type="Gene3D" id="1.10.8.500">
    <property type="entry name" value="HAMP domain in histidine kinase"/>
    <property type="match status" value="1"/>
</dbReference>
<dbReference type="EMBL" id="JAUSVK010000001">
    <property type="protein sequence ID" value="MDQ0393476.1"/>
    <property type="molecule type" value="Genomic_DNA"/>
</dbReference>
<dbReference type="Pfam" id="PF00015">
    <property type="entry name" value="MCPsignal"/>
    <property type="match status" value="1"/>
</dbReference>
<dbReference type="InterPro" id="IPR004090">
    <property type="entry name" value="Chemotax_Me-accpt_rcpt"/>
</dbReference>
<dbReference type="SMART" id="SM00283">
    <property type="entry name" value="MA"/>
    <property type="match status" value="1"/>
</dbReference>
<protein>
    <submittedName>
        <fullName evidence="11">Methyl-accepting chemotaxis protein</fullName>
    </submittedName>
</protein>
<dbReference type="CDD" id="cd06225">
    <property type="entry name" value="HAMP"/>
    <property type="match status" value="1"/>
</dbReference>
<dbReference type="InterPro" id="IPR013587">
    <property type="entry name" value="Nitrate/nitrite_sensing"/>
</dbReference>
<dbReference type="SMART" id="SM00304">
    <property type="entry name" value="HAMP"/>
    <property type="match status" value="1"/>
</dbReference>
<evidence type="ECO:0000256" key="2">
    <source>
        <dbReference type="ARBA" id="ARBA00022519"/>
    </source>
</evidence>
<evidence type="ECO:0000256" key="5">
    <source>
        <dbReference type="PROSITE-ProRule" id="PRU00284"/>
    </source>
</evidence>
<keyword evidence="2" id="KW-1003">Cell membrane</keyword>
<gene>
    <name evidence="11" type="ORF">J3R73_003268</name>
</gene>
<dbReference type="PRINTS" id="PR00260">
    <property type="entry name" value="CHEMTRNSDUCR"/>
</dbReference>
<sequence>MTALAAIPTLGLLGMSWQVVDTRWDLASEMTEVADMTSLTSDVVDYVHALQKEAGASASFVSSKGGDGQTDLDRLRRTSDEARAKVEAVLKTFDLKAVSNELDTVLQDGLRKSAGADAVRNGVSRRTISADDMNNYYTASIVRLLDVSLYAAKTISHAEVARLMNVYAYTLQAEEASSAARANAAVGLSAGRFDTALYAKVMAFVAKQEAFMSTLELNANRSELDVLHATYAGTPIDETARYLNVVRDAGPNAGITNLDAAGWLRVNADRLALFGKVEGVFHDNLLTTAARVRSDAQAGLVLSATVAGGLALVTLFLAFVVTSGITVPIRKLSDVMHDLAEGRLATEVEGADRGDEIGAMAKTVLVFRDRLQENEAMRERQANIERENAARILTERNAIADQFQAKMGVLADHFAKSSNEVAEAARNMSATAEETSRQAQAVASGAEEATNNVQTVAAGAEELSASIREINRQVAKSATIAGEAAEEATRSEGNVRALNEASATIGDVVGLIKDIASQTNLLALNATIEAARAGEAGRGFAVVASEVKQLAAQTAKATDEIAAKIGEIQAATDETVGSIGRIVATIKTIREVTSSIAGAVEEQGAATNEIAANTQRAARGNQDVTGNITGVGQAAEMTGAASTHLMSLSGNLQTQSGELQREVAEFVRGLRAG</sequence>
<keyword evidence="7" id="KW-0472">Membrane</keyword>
<keyword evidence="2" id="KW-0997">Cell inner membrane</keyword>
<dbReference type="PROSITE" id="PS50111">
    <property type="entry name" value="CHEMOTAXIS_TRANSDUC_2"/>
    <property type="match status" value="1"/>
</dbReference>
<comment type="similarity">
    <text evidence="4">Belongs to the methyl-accepting chemotaxis (MCP) protein family.</text>
</comment>
<keyword evidence="7" id="KW-1133">Transmembrane helix</keyword>
<name>A0ABU0FFU1_9HYPH</name>
<evidence type="ECO:0000256" key="7">
    <source>
        <dbReference type="SAM" id="Phobius"/>
    </source>
</evidence>
<evidence type="ECO:0000259" key="9">
    <source>
        <dbReference type="PROSITE" id="PS50192"/>
    </source>
</evidence>
<accession>A0ABU0FFU1</accession>
<dbReference type="InterPro" id="IPR004089">
    <property type="entry name" value="MCPsignal_dom"/>
</dbReference>